<organism evidence="1 2">
    <name type="scientific">Rotaria sordida</name>
    <dbReference type="NCBI Taxonomy" id="392033"/>
    <lineage>
        <taxon>Eukaryota</taxon>
        <taxon>Metazoa</taxon>
        <taxon>Spiralia</taxon>
        <taxon>Gnathifera</taxon>
        <taxon>Rotifera</taxon>
        <taxon>Eurotatoria</taxon>
        <taxon>Bdelloidea</taxon>
        <taxon>Philodinida</taxon>
        <taxon>Philodinidae</taxon>
        <taxon>Rotaria</taxon>
    </lineage>
</organism>
<dbReference type="AlphaFoldDB" id="A0A815Q605"/>
<dbReference type="EMBL" id="CAJNOL010002079">
    <property type="protein sequence ID" value="CAF1458789.1"/>
    <property type="molecule type" value="Genomic_DNA"/>
</dbReference>
<proteinExistence type="predicted"/>
<reference evidence="1" key="1">
    <citation type="submission" date="2021-02" db="EMBL/GenBank/DDBJ databases">
        <authorList>
            <person name="Nowell W R."/>
        </authorList>
    </citation>
    <scope>NUCLEOTIDE SEQUENCE</scope>
</reference>
<gene>
    <name evidence="1" type="ORF">JXQ802_LOCUS38044</name>
</gene>
<name>A0A815Q605_9BILA</name>
<evidence type="ECO:0000313" key="2">
    <source>
        <dbReference type="Proteomes" id="UP000663870"/>
    </source>
</evidence>
<protein>
    <submittedName>
        <fullName evidence="1">Uncharacterized protein</fullName>
    </submittedName>
</protein>
<comment type="caution">
    <text evidence="1">The sequence shown here is derived from an EMBL/GenBank/DDBJ whole genome shotgun (WGS) entry which is preliminary data.</text>
</comment>
<evidence type="ECO:0000313" key="1">
    <source>
        <dbReference type="EMBL" id="CAF1458789.1"/>
    </source>
</evidence>
<accession>A0A815Q605</accession>
<dbReference type="Proteomes" id="UP000663870">
    <property type="component" value="Unassembled WGS sequence"/>
</dbReference>
<keyword evidence="2" id="KW-1185">Reference proteome</keyword>
<sequence>MVDVLYSLVDINERFNRLIFNPLYIYNLDMTIITTKLIFRHSLSIDNQILDRICEDVLPRIRHHVNKLTLEPNSMERILYSFNYSQLYSLSLVDFQEEMLLQYLTEGDTILRNLLAEQITDLTIDIHIKLISPPLSKTLSNIFVSILSICKRLNHLNFCQLSNYRCLSIEIYNLSLTSCMSSTLRTLIINVETFNDCLCLLDGRLQCLSTLIIHVEDISIASSTIDNTKKLLKLKHFSLISFNRTDKYDNFVVPLLRRMINLEELKLYLSILRINSTYVNGVQLYDDILIYMPRLKKFYFCIEASVYNKDIRIDLPSNEDIQNSFMQRGYGPIGSYIQPILIERGIKLHITNNKPQKEKQKSSTLIIFRHLVILDLIDAHIDYAEQFLFDKNIHLPRLLYLRIRYESLRMVTNNFTNDEARLTCGKLKYLEIHEPFVRPKNFHEYFPVL</sequence>